<accession>A0A7W7W4C7</accession>
<sequence length="281" mass="30112">MNERVPRELVEAALSAARQQNTDVATVPLTTIAATAGVSRSTLLRRLGGTRAALDDAVRAIGVDPGGRPPVRERAVSAAGHLISERGLGAVTLDAVADGAQCSLPSLHTTFGNRDGLLAAVFERHTPLLDLERLAESPPASLESTVREIYRALVAAFLREPRVMPALFADLFARPDGPGSRMFRVSFPRLFASFGSVLLPHVDAGRLRPLPLPLIIQQMLGPLVVHLALRPVLESTQATELPDVQHSIEVFTEAFLNAVAVPEDAGQSPEFRSTTTTETEE</sequence>
<feature type="DNA-binding region" description="H-T-H motif" evidence="4">
    <location>
        <begin position="92"/>
        <end position="111"/>
    </location>
</feature>
<dbReference type="SUPFAM" id="SSF46689">
    <property type="entry name" value="Homeodomain-like"/>
    <property type="match status" value="1"/>
</dbReference>
<dbReference type="RefSeq" id="WP_184580159.1">
    <property type="nucleotide sequence ID" value="NZ_JACHJT010000001.1"/>
</dbReference>
<protein>
    <submittedName>
        <fullName evidence="6">AcrR family transcriptional regulator</fullName>
    </submittedName>
</protein>
<evidence type="ECO:0000256" key="4">
    <source>
        <dbReference type="PROSITE-ProRule" id="PRU00335"/>
    </source>
</evidence>
<name>A0A7W7W4C7_9ACTN</name>
<evidence type="ECO:0000256" key="1">
    <source>
        <dbReference type="ARBA" id="ARBA00023015"/>
    </source>
</evidence>
<dbReference type="InterPro" id="IPR009057">
    <property type="entry name" value="Homeodomain-like_sf"/>
</dbReference>
<dbReference type="PROSITE" id="PS50977">
    <property type="entry name" value="HTH_TETR_2"/>
    <property type="match status" value="1"/>
</dbReference>
<keyword evidence="7" id="KW-1185">Reference proteome</keyword>
<evidence type="ECO:0000256" key="2">
    <source>
        <dbReference type="ARBA" id="ARBA00023125"/>
    </source>
</evidence>
<reference evidence="6 7" key="1">
    <citation type="submission" date="2020-08" db="EMBL/GenBank/DDBJ databases">
        <title>Sequencing the genomes of 1000 actinobacteria strains.</title>
        <authorList>
            <person name="Klenk H.-P."/>
        </authorList>
    </citation>
    <scope>NUCLEOTIDE SEQUENCE [LARGE SCALE GENOMIC DNA]</scope>
    <source>
        <strain evidence="6 7">DSM 102030</strain>
    </source>
</reference>
<dbReference type="PANTHER" id="PTHR30055">
    <property type="entry name" value="HTH-TYPE TRANSCRIPTIONAL REGULATOR RUTR"/>
    <property type="match status" value="1"/>
</dbReference>
<dbReference type="Gene3D" id="1.10.357.10">
    <property type="entry name" value="Tetracycline Repressor, domain 2"/>
    <property type="match status" value="1"/>
</dbReference>
<dbReference type="Proteomes" id="UP000523007">
    <property type="component" value="Unassembled WGS sequence"/>
</dbReference>
<dbReference type="Pfam" id="PF00440">
    <property type="entry name" value="TetR_N"/>
    <property type="match status" value="1"/>
</dbReference>
<evidence type="ECO:0000259" key="5">
    <source>
        <dbReference type="PROSITE" id="PS50977"/>
    </source>
</evidence>
<proteinExistence type="predicted"/>
<keyword evidence="3" id="KW-0804">Transcription</keyword>
<keyword evidence="2 4" id="KW-0238">DNA-binding</keyword>
<dbReference type="EMBL" id="JACHJT010000001">
    <property type="protein sequence ID" value="MBB4932610.1"/>
    <property type="molecule type" value="Genomic_DNA"/>
</dbReference>
<dbReference type="InterPro" id="IPR001647">
    <property type="entry name" value="HTH_TetR"/>
</dbReference>
<dbReference type="InterPro" id="IPR050109">
    <property type="entry name" value="HTH-type_TetR-like_transc_reg"/>
</dbReference>
<organism evidence="6 7">
    <name type="scientific">Lipingzhangella halophila</name>
    <dbReference type="NCBI Taxonomy" id="1783352"/>
    <lineage>
        <taxon>Bacteria</taxon>
        <taxon>Bacillati</taxon>
        <taxon>Actinomycetota</taxon>
        <taxon>Actinomycetes</taxon>
        <taxon>Streptosporangiales</taxon>
        <taxon>Nocardiopsidaceae</taxon>
        <taxon>Lipingzhangella</taxon>
    </lineage>
</organism>
<comment type="caution">
    <text evidence="6">The sequence shown here is derived from an EMBL/GenBank/DDBJ whole genome shotgun (WGS) entry which is preliminary data.</text>
</comment>
<dbReference type="PANTHER" id="PTHR30055:SF234">
    <property type="entry name" value="HTH-TYPE TRANSCRIPTIONAL REGULATOR BETI"/>
    <property type="match status" value="1"/>
</dbReference>
<evidence type="ECO:0000313" key="6">
    <source>
        <dbReference type="EMBL" id="MBB4932610.1"/>
    </source>
</evidence>
<gene>
    <name evidence="6" type="ORF">F4561_003430</name>
</gene>
<evidence type="ECO:0000313" key="7">
    <source>
        <dbReference type="Proteomes" id="UP000523007"/>
    </source>
</evidence>
<feature type="domain" description="HTH tetR-type" evidence="5">
    <location>
        <begin position="69"/>
        <end position="129"/>
    </location>
</feature>
<dbReference type="GO" id="GO:0003700">
    <property type="term" value="F:DNA-binding transcription factor activity"/>
    <property type="evidence" value="ECO:0007669"/>
    <property type="project" value="TreeGrafter"/>
</dbReference>
<evidence type="ECO:0000256" key="3">
    <source>
        <dbReference type="ARBA" id="ARBA00023163"/>
    </source>
</evidence>
<dbReference type="GO" id="GO:0000976">
    <property type="term" value="F:transcription cis-regulatory region binding"/>
    <property type="evidence" value="ECO:0007669"/>
    <property type="project" value="TreeGrafter"/>
</dbReference>
<dbReference type="AlphaFoldDB" id="A0A7W7W4C7"/>
<keyword evidence="1" id="KW-0805">Transcription regulation</keyword>